<gene>
    <name evidence="1" type="ORF">V6242_15775</name>
</gene>
<organism evidence="1 2">
    <name type="scientific">Marinomonas arenicola</name>
    <dbReference type="NCBI Taxonomy" id="569601"/>
    <lineage>
        <taxon>Bacteria</taxon>
        <taxon>Pseudomonadati</taxon>
        <taxon>Pseudomonadota</taxon>
        <taxon>Gammaproteobacteria</taxon>
        <taxon>Oceanospirillales</taxon>
        <taxon>Oceanospirillaceae</taxon>
        <taxon>Marinomonas</taxon>
    </lineage>
</organism>
<sequence>MNKRDYQYALQPDWQSNVLLTKSNASEKGDIRALNLVDKNGFLALDPNEFTWLLSFSYQSTNKKKQGCIKMHFGDCASQSMDHLQFFEAGEKGTRYLNLSGFLEETPRSGPLILSSENCQLPTEAKILGFKKPDFSDGPILIIAPHADDAELAAYGFYHQHSEQVWITTINAGQNVQKLERQYISNLDDSMQDAVSRKANIRAWNSMTTPLLAGVKLERLSSLGYFGLTKDGLYNSPNEEQKDSHFPALTPAISRKWNPLSLPSDAADISSGQSLIDDLVYLLEHIKPTTVLITEPEVDPHPEHVMSAHALALAIEQGEHVPERVLMYVNHLRKIKKFPYGPEHTRTALPPWFSATSLFGQFSCYSYQLELDMQKEKVVSFDSMHDLRSKSRVGKNIKQWWNKKVLKNGYQYYADHGYFQTHIKANEVFTFVDGRTFSQSVIQSNGK</sequence>
<protein>
    <recommendedName>
        <fullName evidence="3">PIG-L family deacetylase</fullName>
    </recommendedName>
</protein>
<evidence type="ECO:0000313" key="1">
    <source>
        <dbReference type="EMBL" id="MEL0614614.1"/>
    </source>
</evidence>
<evidence type="ECO:0000313" key="2">
    <source>
        <dbReference type="Proteomes" id="UP001379949"/>
    </source>
</evidence>
<keyword evidence="2" id="KW-1185">Reference proteome</keyword>
<comment type="caution">
    <text evidence="1">The sequence shown here is derived from an EMBL/GenBank/DDBJ whole genome shotgun (WGS) entry which is preliminary data.</text>
</comment>
<dbReference type="RefSeq" id="WP_341567990.1">
    <property type="nucleotide sequence ID" value="NZ_JBAKAR010000017.1"/>
</dbReference>
<evidence type="ECO:0008006" key="3">
    <source>
        <dbReference type="Google" id="ProtNLM"/>
    </source>
</evidence>
<dbReference type="Gene3D" id="3.40.50.10320">
    <property type="entry name" value="LmbE-like"/>
    <property type="match status" value="1"/>
</dbReference>
<dbReference type="EMBL" id="JBAKAR010000017">
    <property type="protein sequence ID" value="MEL0614614.1"/>
    <property type="molecule type" value="Genomic_DNA"/>
</dbReference>
<dbReference type="Proteomes" id="UP001379949">
    <property type="component" value="Unassembled WGS sequence"/>
</dbReference>
<accession>A0ABU9G7Z0</accession>
<proteinExistence type="predicted"/>
<dbReference type="SUPFAM" id="SSF102588">
    <property type="entry name" value="LmbE-like"/>
    <property type="match status" value="1"/>
</dbReference>
<reference evidence="1 2" key="1">
    <citation type="submission" date="2024-02" db="EMBL/GenBank/DDBJ databases">
        <title>Bacteria isolated from the canopy kelp, Nereocystis luetkeana.</title>
        <authorList>
            <person name="Pfister C.A."/>
            <person name="Younker I.T."/>
            <person name="Light S.H."/>
        </authorList>
    </citation>
    <scope>NUCLEOTIDE SEQUENCE [LARGE SCALE GENOMIC DNA]</scope>
    <source>
        <strain evidence="1 2">TI.4.07</strain>
    </source>
</reference>
<dbReference type="InterPro" id="IPR024078">
    <property type="entry name" value="LmbE-like_dom_sf"/>
</dbReference>
<name>A0ABU9G7Z0_9GAMM</name>